<keyword evidence="4 6" id="KW-1133">Transmembrane helix</keyword>
<dbReference type="InterPro" id="IPR011701">
    <property type="entry name" value="MFS"/>
</dbReference>
<keyword evidence="9" id="KW-1185">Reference proteome</keyword>
<dbReference type="Gene3D" id="1.20.1250.20">
    <property type="entry name" value="MFS general substrate transporter like domains"/>
    <property type="match status" value="2"/>
</dbReference>
<dbReference type="PANTHER" id="PTHR11360">
    <property type="entry name" value="MONOCARBOXYLATE TRANSPORTER"/>
    <property type="match status" value="1"/>
</dbReference>
<feature type="transmembrane region" description="Helical" evidence="6">
    <location>
        <begin position="325"/>
        <end position="343"/>
    </location>
</feature>
<evidence type="ECO:0000256" key="2">
    <source>
        <dbReference type="ARBA" id="ARBA00022448"/>
    </source>
</evidence>
<dbReference type="GO" id="GO:0022857">
    <property type="term" value="F:transmembrane transporter activity"/>
    <property type="evidence" value="ECO:0007669"/>
    <property type="project" value="InterPro"/>
</dbReference>
<feature type="transmembrane region" description="Helical" evidence="6">
    <location>
        <begin position="237"/>
        <end position="258"/>
    </location>
</feature>
<feature type="transmembrane region" description="Helical" evidence="6">
    <location>
        <begin position="384"/>
        <end position="408"/>
    </location>
</feature>
<dbReference type="GO" id="GO:0005886">
    <property type="term" value="C:plasma membrane"/>
    <property type="evidence" value="ECO:0007669"/>
    <property type="project" value="UniProtKB-SubCell"/>
</dbReference>
<feature type="transmembrane region" description="Helical" evidence="6">
    <location>
        <begin position="302"/>
        <end position="319"/>
    </location>
</feature>
<proteinExistence type="predicted"/>
<dbReference type="PANTHER" id="PTHR11360:SF304">
    <property type="entry name" value="MFS DOMAIN-CONTAINING PROTEIN"/>
    <property type="match status" value="1"/>
</dbReference>
<organism evidence="8 9">
    <name type="scientific">Acetivibrio clariflavus (strain DSM 19732 / NBRC 101661 / EBR45)</name>
    <name type="common">Clostridium clariflavum</name>
    <dbReference type="NCBI Taxonomy" id="720554"/>
    <lineage>
        <taxon>Bacteria</taxon>
        <taxon>Bacillati</taxon>
        <taxon>Bacillota</taxon>
        <taxon>Clostridia</taxon>
        <taxon>Eubacteriales</taxon>
        <taxon>Oscillospiraceae</taxon>
        <taxon>Acetivibrio</taxon>
    </lineage>
</organism>
<dbReference type="SUPFAM" id="SSF103473">
    <property type="entry name" value="MFS general substrate transporter"/>
    <property type="match status" value="1"/>
</dbReference>
<keyword evidence="2" id="KW-0813">Transport</keyword>
<feature type="transmembrane region" description="Helical" evidence="6">
    <location>
        <begin position="114"/>
        <end position="138"/>
    </location>
</feature>
<dbReference type="PROSITE" id="PS50850">
    <property type="entry name" value="MFS"/>
    <property type="match status" value="1"/>
</dbReference>
<feature type="transmembrane region" description="Helical" evidence="6">
    <location>
        <begin position="355"/>
        <end position="378"/>
    </location>
</feature>
<sequence precursor="true">MGQNSTPIKTQNRVLPLIAGILIQMCCGTAYIWGVFQSYLIITNSTPNALFNWSPTYGTLAYALLLSMLTVGSVTGGKSQQSGKVQPKTIIVIGGLVMGVGFLLAQFTTNSTPWLLWLSYGIMGGIGMGMVYTTTIAVCQKWYPDHRGMVTGIIVSALGAGTVIFTQLSEIVIPSLGVLKTFGLLGVVFIVICTLGSFFIKNPPEDFKPAGWNPPTPKDGQNSKNFLPIEALKTPQLYLTAAALLFATTAGSMVIPMAKVFGLSNGLAESVAAAGVLIIGACNSLGRFIWGLVSDKFGRKNTLIVLLIITAVSIIALSFVPKALILFMFAVVGFTYGGFLGVFPSLTADFYGTKYVATIYGIVLSGFGIGAVASAFIVGELSKIKAFSTAFAIAAVAAAISFVIVLTLKAPKEKVN</sequence>
<evidence type="ECO:0000313" key="9">
    <source>
        <dbReference type="Proteomes" id="UP000005435"/>
    </source>
</evidence>
<name>G8LWY0_ACECE</name>
<feature type="transmembrane region" description="Helical" evidence="6">
    <location>
        <begin position="270"/>
        <end position="290"/>
    </location>
</feature>
<evidence type="ECO:0000256" key="4">
    <source>
        <dbReference type="ARBA" id="ARBA00022989"/>
    </source>
</evidence>
<evidence type="ECO:0000256" key="6">
    <source>
        <dbReference type="SAM" id="Phobius"/>
    </source>
</evidence>
<reference evidence="9" key="1">
    <citation type="submission" date="2011-12" db="EMBL/GenBank/DDBJ databases">
        <title>Complete sequence of Clostridium clariflavum DSM 19732.</title>
        <authorList>
            <consortium name="US DOE Joint Genome Institute"/>
            <person name="Lucas S."/>
            <person name="Han J."/>
            <person name="Lapidus A."/>
            <person name="Cheng J.-F."/>
            <person name="Goodwin L."/>
            <person name="Pitluck S."/>
            <person name="Peters L."/>
            <person name="Teshima H."/>
            <person name="Detter J.C."/>
            <person name="Han C."/>
            <person name="Tapia R."/>
            <person name="Land M."/>
            <person name="Hauser L."/>
            <person name="Kyrpides N."/>
            <person name="Ivanova N."/>
            <person name="Pagani I."/>
            <person name="Kitzmiller T."/>
            <person name="Lynd L."/>
            <person name="Izquierdo J."/>
            <person name="Woyke T."/>
        </authorList>
    </citation>
    <scope>NUCLEOTIDE SEQUENCE [LARGE SCALE GENOMIC DNA]</scope>
    <source>
        <strain evidence="9">DSM 19732 / NBRC 101661 / EBR45</strain>
    </source>
</reference>
<evidence type="ECO:0000256" key="3">
    <source>
        <dbReference type="ARBA" id="ARBA00022692"/>
    </source>
</evidence>
<feature type="transmembrane region" description="Helical" evidence="6">
    <location>
        <begin position="150"/>
        <end position="169"/>
    </location>
</feature>
<evidence type="ECO:0000256" key="1">
    <source>
        <dbReference type="ARBA" id="ARBA00004651"/>
    </source>
</evidence>
<evidence type="ECO:0000313" key="8">
    <source>
        <dbReference type="EMBL" id="AEV67632.1"/>
    </source>
</evidence>
<comment type="subcellular location">
    <subcellularLocation>
        <location evidence="1">Cell membrane</location>
        <topology evidence="1">Multi-pass membrane protein</topology>
    </subcellularLocation>
</comment>
<dbReference type="eggNOG" id="COG2271">
    <property type="taxonomic scope" value="Bacteria"/>
</dbReference>
<dbReference type="HOGENOM" id="CLU_001265_59_7_9"/>
<feature type="domain" description="Major facilitator superfamily (MFS) profile" evidence="7">
    <location>
        <begin position="1"/>
        <end position="413"/>
    </location>
</feature>
<dbReference type="InterPro" id="IPR020846">
    <property type="entry name" value="MFS_dom"/>
</dbReference>
<dbReference type="RefSeq" id="WP_014254250.1">
    <property type="nucleotide sequence ID" value="NC_016627.1"/>
</dbReference>
<gene>
    <name evidence="8" type="ordered locus">Clocl_0954</name>
</gene>
<dbReference type="InterPro" id="IPR036259">
    <property type="entry name" value="MFS_trans_sf"/>
</dbReference>
<evidence type="ECO:0000259" key="7">
    <source>
        <dbReference type="PROSITE" id="PS50850"/>
    </source>
</evidence>
<accession>G8LWY0</accession>
<feature type="transmembrane region" description="Helical" evidence="6">
    <location>
        <begin position="181"/>
        <end position="200"/>
    </location>
</feature>
<dbReference type="KEGG" id="ccl:Clocl_0954"/>
<feature type="transmembrane region" description="Helical" evidence="6">
    <location>
        <begin position="89"/>
        <end position="108"/>
    </location>
</feature>
<dbReference type="EMBL" id="CP003065">
    <property type="protein sequence ID" value="AEV67632.1"/>
    <property type="molecule type" value="Genomic_DNA"/>
</dbReference>
<dbReference type="CDD" id="cd17353">
    <property type="entry name" value="MFS_OFA_like"/>
    <property type="match status" value="1"/>
</dbReference>
<dbReference type="InterPro" id="IPR050327">
    <property type="entry name" value="Proton-linked_MCT"/>
</dbReference>
<dbReference type="OrthoDB" id="9793415at2"/>
<feature type="transmembrane region" description="Helical" evidence="6">
    <location>
        <begin position="14"/>
        <end position="36"/>
    </location>
</feature>
<reference evidence="8 9" key="2">
    <citation type="journal article" date="2012" name="Stand. Genomic Sci.">
        <title>Complete Genome Sequence of Clostridium clariflavum DSM 19732.</title>
        <authorList>
            <person name="Izquierdo J.A."/>
            <person name="Goodwin L."/>
            <person name="Davenport K.W."/>
            <person name="Teshima H."/>
            <person name="Bruce D."/>
            <person name="Detter C."/>
            <person name="Tapia R."/>
            <person name="Han S."/>
            <person name="Land M."/>
            <person name="Hauser L."/>
            <person name="Jeffries C.D."/>
            <person name="Han J."/>
            <person name="Pitluck S."/>
            <person name="Nolan M."/>
            <person name="Chen A."/>
            <person name="Huntemann M."/>
            <person name="Mavromatis K."/>
            <person name="Mikhailova N."/>
            <person name="Liolios K."/>
            <person name="Woyke T."/>
            <person name="Lynd L.R."/>
        </authorList>
    </citation>
    <scope>NUCLEOTIDE SEQUENCE [LARGE SCALE GENOMIC DNA]</scope>
    <source>
        <strain evidence="9">DSM 19732 / NBRC 101661 / EBR45</strain>
    </source>
</reference>
<evidence type="ECO:0000256" key="5">
    <source>
        <dbReference type="ARBA" id="ARBA00023136"/>
    </source>
</evidence>
<keyword evidence="5 6" id="KW-0472">Membrane</keyword>
<dbReference type="AlphaFoldDB" id="G8LWY0"/>
<dbReference type="Proteomes" id="UP000005435">
    <property type="component" value="Chromosome"/>
</dbReference>
<dbReference type="Pfam" id="PF07690">
    <property type="entry name" value="MFS_1"/>
    <property type="match status" value="2"/>
</dbReference>
<dbReference type="STRING" id="720554.Clocl_0954"/>
<protein>
    <submittedName>
        <fullName evidence="8">Sugar phosphate permease</fullName>
    </submittedName>
</protein>
<keyword evidence="3 6" id="KW-0812">Transmembrane</keyword>
<feature type="transmembrane region" description="Helical" evidence="6">
    <location>
        <begin position="56"/>
        <end position="77"/>
    </location>
</feature>